<dbReference type="Gramene" id="PUZ65817">
    <property type="protein sequence ID" value="PUZ65817"/>
    <property type="gene ID" value="GQ55_3G256000"/>
</dbReference>
<organism evidence="2 3">
    <name type="scientific">Panicum hallii var. hallii</name>
    <dbReference type="NCBI Taxonomy" id="1504633"/>
    <lineage>
        <taxon>Eukaryota</taxon>
        <taxon>Viridiplantae</taxon>
        <taxon>Streptophyta</taxon>
        <taxon>Embryophyta</taxon>
        <taxon>Tracheophyta</taxon>
        <taxon>Spermatophyta</taxon>
        <taxon>Magnoliopsida</taxon>
        <taxon>Liliopsida</taxon>
        <taxon>Poales</taxon>
        <taxon>Poaceae</taxon>
        <taxon>PACMAD clade</taxon>
        <taxon>Panicoideae</taxon>
        <taxon>Panicodae</taxon>
        <taxon>Paniceae</taxon>
        <taxon>Panicinae</taxon>
        <taxon>Panicum</taxon>
        <taxon>Panicum sect. Panicum</taxon>
    </lineage>
</organism>
<proteinExistence type="predicted"/>
<evidence type="ECO:0000313" key="3">
    <source>
        <dbReference type="Proteomes" id="UP000244336"/>
    </source>
</evidence>
<dbReference type="AlphaFoldDB" id="A0A2T7EDB5"/>
<feature type="compositionally biased region" description="Basic and acidic residues" evidence="1">
    <location>
        <begin position="15"/>
        <end position="28"/>
    </location>
</feature>
<dbReference type="Proteomes" id="UP000244336">
    <property type="component" value="Chromosome 3"/>
</dbReference>
<dbReference type="EMBL" id="CM009751">
    <property type="protein sequence ID" value="PUZ65817.1"/>
    <property type="molecule type" value="Genomic_DNA"/>
</dbReference>
<evidence type="ECO:0000313" key="2">
    <source>
        <dbReference type="EMBL" id="PUZ65817.1"/>
    </source>
</evidence>
<reference evidence="2 3" key="1">
    <citation type="submission" date="2018-04" db="EMBL/GenBank/DDBJ databases">
        <title>WGS assembly of Panicum hallii var. hallii HAL2.</title>
        <authorList>
            <person name="Lovell J."/>
            <person name="Jenkins J."/>
            <person name="Lowry D."/>
            <person name="Mamidi S."/>
            <person name="Sreedasyam A."/>
            <person name="Weng X."/>
            <person name="Barry K."/>
            <person name="Bonette J."/>
            <person name="Campitelli B."/>
            <person name="Daum C."/>
            <person name="Gordon S."/>
            <person name="Gould B."/>
            <person name="Lipzen A."/>
            <person name="MacQueen A."/>
            <person name="Palacio-Mejia J."/>
            <person name="Plott C."/>
            <person name="Shakirov E."/>
            <person name="Shu S."/>
            <person name="Yoshinaga Y."/>
            <person name="Zane M."/>
            <person name="Rokhsar D."/>
            <person name="Grimwood J."/>
            <person name="Schmutz J."/>
            <person name="Juenger T."/>
        </authorList>
    </citation>
    <scope>NUCLEOTIDE SEQUENCE [LARGE SCALE GENOMIC DNA]</scope>
    <source>
        <strain evidence="3">cv. HAL2</strain>
    </source>
</reference>
<protein>
    <submittedName>
        <fullName evidence="2">Uncharacterized protein</fullName>
    </submittedName>
</protein>
<keyword evidence="3" id="KW-1185">Reference proteome</keyword>
<gene>
    <name evidence="2" type="ORF">GQ55_3G256000</name>
</gene>
<name>A0A2T7EDB5_9POAL</name>
<feature type="region of interest" description="Disordered" evidence="1">
    <location>
        <begin position="15"/>
        <end position="43"/>
    </location>
</feature>
<evidence type="ECO:0000256" key="1">
    <source>
        <dbReference type="SAM" id="MobiDB-lite"/>
    </source>
</evidence>
<accession>A0A2T7EDB5</accession>
<sequence>MGAPTQLFGAWQSLRHDTMSHPHSEPRFRGNARRRRTNGRTVAERECHNSQLCSAAKFRGEARVKIPKCRVQGPKEKSTNMICFHSISSKH</sequence>